<organism evidence="2 3">
    <name type="scientific">Thermococcus waiotapuensis</name>
    <dbReference type="NCBI Taxonomy" id="90909"/>
    <lineage>
        <taxon>Archaea</taxon>
        <taxon>Methanobacteriati</taxon>
        <taxon>Methanobacteriota</taxon>
        <taxon>Thermococci</taxon>
        <taxon>Thermococcales</taxon>
        <taxon>Thermococcaceae</taxon>
        <taxon>Thermococcus</taxon>
    </lineage>
</organism>
<accession>A0AAE4NTF7</accession>
<evidence type="ECO:0000256" key="1">
    <source>
        <dbReference type="SAM" id="Phobius"/>
    </source>
</evidence>
<feature type="transmembrane region" description="Helical" evidence="1">
    <location>
        <begin position="29"/>
        <end position="51"/>
    </location>
</feature>
<evidence type="ECO:0000313" key="2">
    <source>
        <dbReference type="EMBL" id="MDV3103544.1"/>
    </source>
</evidence>
<evidence type="ECO:0000313" key="3">
    <source>
        <dbReference type="Proteomes" id="UP001245683"/>
    </source>
</evidence>
<keyword evidence="1" id="KW-1133">Transmembrane helix</keyword>
<feature type="transmembrane region" description="Helical" evidence="1">
    <location>
        <begin position="7"/>
        <end position="23"/>
    </location>
</feature>
<proteinExistence type="predicted"/>
<sequence>MRKMSTLMALLITGYILGIWNFLLMPKYYIIFGLKGFLVSLIVLGLGLLLIHGEIDTTRTTRYLAHEFMFKVSKLPALTLVLLMFLMLSGGVVLYYSARAILPIFNLPDSLLLPIMAGVIVLIIILLAILKGRSVEFLGAMAVLLVVFTPLATLLLRSKVYSFVTSPRAADYLNFYRQSVFSLSSGLDLNGLVLMGLTVILALGLGAGVYYVLGSFLPEGINIKRILTFVVLLQVFLSFSAAMTTVYSIGVAYQGHENAQARYDELHNELGEIFSNPNYTSEEAMRKAAEVQTAIREVNKTLNNFNRIEVYSKDSLQNPITAVETFYLIPTVIRDSEVPGGGLVIALLMGSLFLAGFTSLVVLVEIGGQISGEVFQTRRTQGILFAGLTMAVLGGIMVLEGVRIMLTASLIGFVAFMAVLEAFPLLRSITPVNRGTVIPEIAVFLLLGVLGVAYLLKLEGTYLRLGLLVGLLLLAPLLFNGYLLTSARGR</sequence>
<feature type="transmembrane region" description="Helical" evidence="1">
    <location>
        <begin position="226"/>
        <end position="249"/>
    </location>
</feature>
<dbReference type="RefSeq" id="WP_315340357.1">
    <property type="nucleotide sequence ID" value="NZ_JAVDZE010000001.1"/>
</dbReference>
<keyword evidence="3" id="KW-1185">Reference proteome</keyword>
<dbReference type="Proteomes" id="UP001245683">
    <property type="component" value="Unassembled WGS sequence"/>
</dbReference>
<dbReference type="EMBL" id="JAVDZE010000001">
    <property type="protein sequence ID" value="MDV3103544.1"/>
    <property type="molecule type" value="Genomic_DNA"/>
</dbReference>
<dbReference type="InterPro" id="IPR037272">
    <property type="entry name" value="SNS_sf"/>
</dbReference>
<feature type="transmembrane region" description="Helical" evidence="1">
    <location>
        <begin position="437"/>
        <end position="456"/>
    </location>
</feature>
<feature type="transmembrane region" description="Helical" evidence="1">
    <location>
        <begin position="72"/>
        <end position="98"/>
    </location>
</feature>
<feature type="transmembrane region" description="Helical" evidence="1">
    <location>
        <begin position="110"/>
        <end position="130"/>
    </location>
</feature>
<gene>
    <name evidence="2" type="ORF">RBI02_03155</name>
</gene>
<dbReference type="NCBIfam" id="NF037979">
    <property type="entry name" value="Na_transp"/>
    <property type="match status" value="1"/>
</dbReference>
<feature type="transmembrane region" description="Helical" evidence="1">
    <location>
        <begin position="380"/>
        <end position="398"/>
    </location>
</feature>
<name>A0AAE4NTF7_9EURY</name>
<keyword evidence="1" id="KW-0812">Transmembrane</keyword>
<feature type="transmembrane region" description="Helical" evidence="1">
    <location>
        <begin position="462"/>
        <end position="484"/>
    </location>
</feature>
<keyword evidence="1" id="KW-0472">Membrane</keyword>
<comment type="caution">
    <text evidence="2">The sequence shown here is derived from an EMBL/GenBank/DDBJ whole genome shotgun (WGS) entry which is preliminary data.</text>
</comment>
<protein>
    <submittedName>
        <fullName evidence="2">Sodium-dependent transporter</fullName>
    </submittedName>
</protein>
<feature type="transmembrane region" description="Helical" evidence="1">
    <location>
        <begin position="137"/>
        <end position="156"/>
    </location>
</feature>
<feature type="transmembrane region" description="Helical" evidence="1">
    <location>
        <begin position="192"/>
        <end position="214"/>
    </location>
</feature>
<reference evidence="2 3" key="1">
    <citation type="submission" date="2023-08" db="EMBL/GenBank/DDBJ databases">
        <title>Draft genome sequence of Thermococcus waiotapuensis WT1T, a thermophilic sulphur-dependent archaeon from order Thermococcales.</title>
        <authorList>
            <person name="Manners S.H."/>
            <person name="Carere C.R."/>
            <person name="Dhami M.K."/>
            <person name="Dobson R.C.J."/>
            <person name="Stott M.B."/>
        </authorList>
    </citation>
    <scope>NUCLEOTIDE SEQUENCE [LARGE SCALE GENOMIC DNA]</scope>
    <source>
        <strain evidence="2 3">WT1</strain>
    </source>
</reference>
<feature type="transmembrane region" description="Helical" evidence="1">
    <location>
        <begin position="404"/>
        <end position="425"/>
    </location>
</feature>
<dbReference type="AlphaFoldDB" id="A0AAE4NTF7"/>
<feature type="transmembrane region" description="Helical" evidence="1">
    <location>
        <begin position="343"/>
        <end position="368"/>
    </location>
</feature>
<dbReference type="SUPFAM" id="SSF161070">
    <property type="entry name" value="SNF-like"/>
    <property type="match status" value="1"/>
</dbReference>